<dbReference type="VEuPathDB" id="FungiDB:MELLADRAFT_90482"/>
<protein>
    <submittedName>
        <fullName evidence="1">Uncharacterized protein</fullName>
    </submittedName>
</protein>
<keyword evidence="2" id="KW-1185">Reference proteome</keyword>
<evidence type="ECO:0000313" key="1">
    <source>
        <dbReference type="EMBL" id="EGG02886.1"/>
    </source>
</evidence>
<name>F4RX25_MELLP</name>
<dbReference type="GeneID" id="18935582"/>
<dbReference type="InParanoid" id="F4RX25"/>
<gene>
    <name evidence="1" type="ORF">MELLADRAFT_90482</name>
</gene>
<accession>F4RX25</accession>
<dbReference type="HOGENOM" id="CLU_095764_0_0_1"/>
<dbReference type="KEGG" id="mlr:MELLADRAFT_90482"/>
<sequence length="254" mass="29219">MSTPVQFHIFLPSYILQYVVNEPRPRIDSDLFLSKATTSQIVEVILSFYPYFRFTQNAQEDHELLLKIFVEMIAPRLYYILIHVGPNTDYIQAQLSHPISIIQPSIRWVNSSADIDAGRIDHFNEFCLPNLKNGQYRLAAEAIKEFARKFEYLNHNEIGEILSTHDDALENYHELGGNLQVAYKSIEKINLQLLEPNLSLTSFQDLENKFKLANTSLKSHQDAMEVATKDAALLHALASYHKEVLEKQELNGQK</sequence>
<reference evidence="2" key="1">
    <citation type="journal article" date="2011" name="Proc. Natl. Acad. Sci. U.S.A.">
        <title>Obligate biotrophy features unraveled by the genomic analysis of rust fungi.</title>
        <authorList>
            <person name="Duplessis S."/>
            <person name="Cuomo C.A."/>
            <person name="Lin Y.-C."/>
            <person name="Aerts A."/>
            <person name="Tisserant E."/>
            <person name="Veneault-Fourrey C."/>
            <person name="Joly D.L."/>
            <person name="Hacquard S."/>
            <person name="Amselem J."/>
            <person name="Cantarel B.L."/>
            <person name="Chiu R."/>
            <person name="Coutinho P.M."/>
            <person name="Feau N."/>
            <person name="Field M."/>
            <person name="Frey P."/>
            <person name="Gelhaye E."/>
            <person name="Goldberg J."/>
            <person name="Grabherr M.G."/>
            <person name="Kodira C.D."/>
            <person name="Kohler A."/>
            <person name="Kuees U."/>
            <person name="Lindquist E.A."/>
            <person name="Lucas S.M."/>
            <person name="Mago R."/>
            <person name="Mauceli E."/>
            <person name="Morin E."/>
            <person name="Murat C."/>
            <person name="Pangilinan J.L."/>
            <person name="Park R."/>
            <person name="Pearson M."/>
            <person name="Quesneville H."/>
            <person name="Rouhier N."/>
            <person name="Sakthikumar S."/>
            <person name="Salamov A.A."/>
            <person name="Schmutz J."/>
            <person name="Selles B."/>
            <person name="Shapiro H."/>
            <person name="Tanguay P."/>
            <person name="Tuskan G.A."/>
            <person name="Henrissat B."/>
            <person name="Van de Peer Y."/>
            <person name="Rouze P."/>
            <person name="Ellis J.G."/>
            <person name="Dodds P.N."/>
            <person name="Schein J.E."/>
            <person name="Zhong S."/>
            <person name="Hamelin R.C."/>
            <person name="Grigoriev I.V."/>
            <person name="Szabo L.J."/>
            <person name="Martin F."/>
        </authorList>
    </citation>
    <scope>NUCLEOTIDE SEQUENCE [LARGE SCALE GENOMIC DNA]</scope>
    <source>
        <strain evidence="2">98AG31 / pathotype 3-4-7</strain>
    </source>
</reference>
<dbReference type="EMBL" id="GL883127">
    <property type="protein sequence ID" value="EGG02886.1"/>
    <property type="molecule type" value="Genomic_DNA"/>
</dbReference>
<evidence type="ECO:0000313" key="2">
    <source>
        <dbReference type="Proteomes" id="UP000001072"/>
    </source>
</evidence>
<dbReference type="AlphaFoldDB" id="F4RX25"/>
<proteinExistence type="predicted"/>
<dbReference type="Proteomes" id="UP000001072">
    <property type="component" value="Unassembled WGS sequence"/>
</dbReference>
<dbReference type="RefSeq" id="XP_007413679.1">
    <property type="nucleotide sequence ID" value="XM_007413617.1"/>
</dbReference>
<organism evidence="2">
    <name type="scientific">Melampsora larici-populina (strain 98AG31 / pathotype 3-4-7)</name>
    <name type="common">Poplar leaf rust fungus</name>
    <dbReference type="NCBI Taxonomy" id="747676"/>
    <lineage>
        <taxon>Eukaryota</taxon>
        <taxon>Fungi</taxon>
        <taxon>Dikarya</taxon>
        <taxon>Basidiomycota</taxon>
        <taxon>Pucciniomycotina</taxon>
        <taxon>Pucciniomycetes</taxon>
        <taxon>Pucciniales</taxon>
        <taxon>Melampsoraceae</taxon>
        <taxon>Melampsora</taxon>
    </lineage>
</organism>